<dbReference type="Proteomes" id="UP000031666">
    <property type="component" value="Unassembled WGS sequence"/>
</dbReference>
<dbReference type="EMBL" id="BBSC01000004">
    <property type="protein sequence ID" value="GAM75682.1"/>
    <property type="molecule type" value="Genomic_DNA"/>
</dbReference>
<dbReference type="InterPro" id="IPR036390">
    <property type="entry name" value="WH_DNA-bd_sf"/>
</dbReference>
<accession>A0A0B8QF54</accession>
<evidence type="ECO:0000313" key="1">
    <source>
        <dbReference type="EMBL" id="GAM75682.1"/>
    </source>
</evidence>
<sequence>MVVRLFRAPESQELESMPKPMLAVLRSIVQLEVASQEELSECTQLSHAEVLGTLRYFQSRGYIEWNEDKAKISDHWFRHITNVLHRQHLLVK</sequence>
<comment type="caution">
    <text evidence="1">The sequence shown here is derived from an EMBL/GenBank/DDBJ whole genome shotgun (WGS) entry which is preliminary data.</text>
</comment>
<reference evidence="1 2" key="1">
    <citation type="submission" date="2015-01" db="EMBL/GenBank/DDBJ databases">
        <title>Vibrio sp. C94 JCM 19241 whole genome shotgun sequence.</title>
        <authorList>
            <person name="Sawabe T."/>
            <person name="Meirelles P."/>
            <person name="Feng G."/>
            <person name="Sayaka M."/>
            <person name="Hattori M."/>
            <person name="Ohkuma M."/>
        </authorList>
    </citation>
    <scope>NUCLEOTIDE SEQUENCE [LARGE SCALE GENOMIC DNA]</scope>
    <source>
        <strain evidence="2">JCM 19241</strain>
    </source>
</reference>
<protein>
    <submittedName>
        <fullName evidence="1">Cdc6-related protein</fullName>
    </submittedName>
</protein>
<proteinExistence type="predicted"/>
<organism evidence="1 2">
    <name type="scientific">Vibrio ishigakensis</name>
    <dbReference type="NCBI Taxonomy" id="1481914"/>
    <lineage>
        <taxon>Bacteria</taxon>
        <taxon>Pseudomonadati</taxon>
        <taxon>Pseudomonadota</taxon>
        <taxon>Gammaproteobacteria</taxon>
        <taxon>Vibrionales</taxon>
        <taxon>Vibrionaceae</taxon>
        <taxon>Vibrio</taxon>
    </lineage>
</organism>
<dbReference type="STRING" id="1481914.JCM19241_3594"/>
<gene>
    <name evidence="1" type="ORF">JCM19241_3594</name>
</gene>
<dbReference type="SUPFAM" id="SSF46785">
    <property type="entry name" value="Winged helix' DNA-binding domain"/>
    <property type="match status" value="1"/>
</dbReference>
<dbReference type="AlphaFoldDB" id="A0A0B8QF54"/>
<evidence type="ECO:0000313" key="2">
    <source>
        <dbReference type="Proteomes" id="UP000031666"/>
    </source>
</evidence>
<name>A0A0B8QF54_9VIBR</name>
<reference evidence="1 2" key="2">
    <citation type="submission" date="2015-01" db="EMBL/GenBank/DDBJ databases">
        <authorList>
            <consortium name="NBRP consortium"/>
            <person name="Sawabe T."/>
            <person name="Meirelles P."/>
            <person name="Feng G."/>
            <person name="Sayaka M."/>
            <person name="Hattori M."/>
            <person name="Ohkuma M."/>
        </authorList>
    </citation>
    <scope>NUCLEOTIDE SEQUENCE [LARGE SCALE GENOMIC DNA]</scope>
    <source>
        <strain evidence="2">JCM 19241</strain>
    </source>
</reference>